<dbReference type="RefSeq" id="WP_320684970.1">
    <property type="nucleotide sequence ID" value="NZ_JAXBLV010000011.1"/>
</dbReference>
<evidence type="ECO:0000259" key="6">
    <source>
        <dbReference type="SMART" id="SM00739"/>
    </source>
</evidence>
<dbReference type="InterPro" id="IPR047050">
    <property type="entry name" value="NGN"/>
</dbReference>
<dbReference type="CDD" id="cd06091">
    <property type="entry name" value="KOW_NusG"/>
    <property type="match status" value="1"/>
</dbReference>
<keyword evidence="2" id="KW-0805">Transcription regulation</keyword>
<organism evidence="7 8">
    <name type="scientific">Gemmata algarum</name>
    <dbReference type="NCBI Taxonomy" id="2975278"/>
    <lineage>
        <taxon>Bacteria</taxon>
        <taxon>Pseudomonadati</taxon>
        <taxon>Planctomycetota</taxon>
        <taxon>Planctomycetia</taxon>
        <taxon>Gemmatales</taxon>
        <taxon>Gemmataceae</taxon>
        <taxon>Gemmata</taxon>
    </lineage>
</organism>
<evidence type="ECO:0000313" key="8">
    <source>
        <dbReference type="Proteomes" id="UP001272242"/>
    </source>
</evidence>
<dbReference type="CDD" id="cd09891">
    <property type="entry name" value="NGN_Bact_1"/>
    <property type="match status" value="1"/>
</dbReference>
<reference evidence="8" key="1">
    <citation type="journal article" date="2023" name="Mar. Drugs">
        <title>Gemmata algarum, a Novel Planctomycete Isolated from an Algal Mat, Displays Antimicrobial Activity.</title>
        <authorList>
            <person name="Kumar G."/>
            <person name="Kallscheuer N."/>
            <person name="Kashif M."/>
            <person name="Ahamad S."/>
            <person name="Jagadeeshwari U."/>
            <person name="Pannikurungottu S."/>
            <person name="Haufschild T."/>
            <person name="Kabuu M."/>
            <person name="Sasikala C."/>
            <person name="Jogler C."/>
            <person name="Ramana C."/>
        </authorList>
    </citation>
    <scope>NUCLEOTIDE SEQUENCE [LARGE SCALE GENOMIC DNA]</scope>
    <source>
        <strain evidence="8">JC673</strain>
    </source>
</reference>
<feature type="domain" description="NusG-like N-terminal" evidence="5">
    <location>
        <begin position="87"/>
        <end position="215"/>
    </location>
</feature>
<dbReference type="SUPFAM" id="SSF50104">
    <property type="entry name" value="Translation proteins SH3-like domain"/>
    <property type="match status" value="1"/>
</dbReference>
<dbReference type="InterPro" id="IPR006645">
    <property type="entry name" value="NGN-like_dom"/>
</dbReference>
<dbReference type="Pfam" id="PF02357">
    <property type="entry name" value="NusG"/>
    <property type="match status" value="1"/>
</dbReference>
<dbReference type="InterPro" id="IPR043425">
    <property type="entry name" value="NusG-like"/>
</dbReference>
<comment type="caution">
    <text evidence="7">The sequence shown here is derived from an EMBL/GenBank/DDBJ whole genome shotgun (WGS) entry which is preliminary data.</text>
</comment>
<dbReference type="PANTHER" id="PTHR30265">
    <property type="entry name" value="RHO-INTERACTING TRANSCRIPTION TERMINATION FACTOR NUSG"/>
    <property type="match status" value="1"/>
</dbReference>
<feature type="domain" description="KOW" evidence="6">
    <location>
        <begin position="228"/>
        <end position="255"/>
    </location>
</feature>
<dbReference type="InterPro" id="IPR005824">
    <property type="entry name" value="KOW"/>
</dbReference>
<dbReference type="PANTHER" id="PTHR30265:SF2">
    <property type="entry name" value="TRANSCRIPTION TERMINATION_ANTITERMINATION PROTEIN NUSG"/>
    <property type="match status" value="1"/>
</dbReference>
<dbReference type="EMBL" id="JAXBLV010000011">
    <property type="protein sequence ID" value="MDY3557981.1"/>
    <property type="molecule type" value="Genomic_DNA"/>
</dbReference>
<dbReference type="SMART" id="SM00739">
    <property type="entry name" value="KOW"/>
    <property type="match status" value="1"/>
</dbReference>
<evidence type="ECO:0000256" key="2">
    <source>
        <dbReference type="ARBA" id="ARBA00023015"/>
    </source>
</evidence>
<evidence type="ECO:0008006" key="9">
    <source>
        <dbReference type="Google" id="ProtNLM"/>
    </source>
</evidence>
<name>A0ABU5EW89_9BACT</name>
<dbReference type="InterPro" id="IPR008991">
    <property type="entry name" value="Translation_prot_SH3-like_sf"/>
</dbReference>
<dbReference type="Gene3D" id="2.30.30.30">
    <property type="match status" value="1"/>
</dbReference>
<proteinExistence type="predicted"/>
<dbReference type="Gene3D" id="3.30.70.940">
    <property type="entry name" value="NusG, N-terminal domain"/>
    <property type="match status" value="1"/>
</dbReference>
<evidence type="ECO:0000256" key="1">
    <source>
        <dbReference type="ARBA" id="ARBA00022814"/>
    </source>
</evidence>
<evidence type="ECO:0000313" key="7">
    <source>
        <dbReference type="EMBL" id="MDY3557981.1"/>
    </source>
</evidence>
<dbReference type="Proteomes" id="UP001272242">
    <property type="component" value="Unassembled WGS sequence"/>
</dbReference>
<gene>
    <name evidence="7" type="ORF">R5W23_000286</name>
</gene>
<keyword evidence="3" id="KW-0804">Transcription</keyword>
<dbReference type="SUPFAM" id="SSF82679">
    <property type="entry name" value="N-utilization substance G protein NusG, N-terminal domain"/>
    <property type="match status" value="1"/>
</dbReference>
<dbReference type="InterPro" id="IPR014722">
    <property type="entry name" value="Rib_uL2_dom2"/>
</dbReference>
<protein>
    <recommendedName>
        <fullName evidence="9">Transcription termination/antitermination protein NusG</fullName>
    </recommendedName>
</protein>
<feature type="region of interest" description="Disordered" evidence="4">
    <location>
        <begin position="1"/>
        <end position="82"/>
    </location>
</feature>
<evidence type="ECO:0000256" key="3">
    <source>
        <dbReference type="ARBA" id="ARBA00023163"/>
    </source>
</evidence>
<sequence>MSDNAAADAPDDNQLPAVVLGADSPVAEAPGSVVAGLPPAGELPSNDADGTESQEGPAAGDRPVSSDAVLSQASDAELAEDLPPESKRKWYAIKVQSGREDTIKAAILRKIAIEGLEDVFGQIMVPIEKVIEKKAVKVKDKKTGEYNTVERKVERKVKKFQGYIFAELEFNDRLLYLIRETSGVGDFLKLRPRPNDTPVPEPMSDSEVKQMLGEKVGPEKGPTKVKVDFEKGDRVRIKEGSFKDSEGDVKEVILPKDPTDPPKVIVTVTFWGRPLDVELEYWQVAKA</sequence>
<dbReference type="SMART" id="SM00738">
    <property type="entry name" value="NGN"/>
    <property type="match status" value="1"/>
</dbReference>
<keyword evidence="8" id="KW-1185">Reference proteome</keyword>
<evidence type="ECO:0000259" key="5">
    <source>
        <dbReference type="SMART" id="SM00738"/>
    </source>
</evidence>
<dbReference type="InterPro" id="IPR036735">
    <property type="entry name" value="NGN_dom_sf"/>
</dbReference>
<accession>A0ABU5EW89</accession>
<evidence type="ECO:0000256" key="4">
    <source>
        <dbReference type="SAM" id="MobiDB-lite"/>
    </source>
</evidence>
<keyword evidence="1" id="KW-0889">Transcription antitermination</keyword>